<protein>
    <submittedName>
        <fullName evidence="9">Decaprenyl-phosphate N-acetylglucosaminephosphotransferase</fullName>
    </submittedName>
</protein>
<reference evidence="9" key="1">
    <citation type="journal article" date="2021" name="Microb. Physiol.">
        <title>Proteogenomic Insights into the Physiology of Marine, Sulfate-Reducing, Filamentous Desulfonema limicola and Desulfonema magnum.</title>
        <authorList>
            <person name="Schnaars V."/>
            <person name="Wohlbrand L."/>
            <person name="Scheve S."/>
            <person name="Hinrichs C."/>
            <person name="Reinhardt R."/>
            <person name="Rabus R."/>
        </authorList>
    </citation>
    <scope>NUCLEOTIDE SEQUENCE</scope>
    <source>
        <strain evidence="9">5ac10</strain>
    </source>
</reference>
<dbReference type="EMBL" id="CP061799">
    <property type="protein sequence ID" value="QTA79466.1"/>
    <property type="molecule type" value="Genomic_DNA"/>
</dbReference>
<evidence type="ECO:0000256" key="2">
    <source>
        <dbReference type="ARBA" id="ARBA00022475"/>
    </source>
</evidence>
<feature type="transmembrane region" description="Helical" evidence="8">
    <location>
        <begin position="242"/>
        <end position="262"/>
    </location>
</feature>
<feature type="transmembrane region" description="Helical" evidence="8">
    <location>
        <begin position="190"/>
        <end position="208"/>
    </location>
</feature>
<gene>
    <name evidence="9" type="primary">wecA</name>
    <name evidence="9" type="ORF">dnl_17370</name>
</gene>
<evidence type="ECO:0000313" key="9">
    <source>
        <dbReference type="EMBL" id="QTA79466.1"/>
    </source>
</evidence>
<evidence type="ECO:0000256" key="4">
    <source>
        <dbReference type="ARBA" id="ARBA00022692"/>
    </source>
</evidence>
<dbReference type="PANTHER" id="PTHR22926">
    <property type="entry name" value="PHOSPHO-N-ACETYLMURAMOYL-PENTAPEPTIDE-TRANSFERASE"/>
    <property type="match status" value="1"/>
</dbReference>
<feature type="transmembrane region" description="Helical" evidence="8">
    <location>
        <begin position="39"/>
        <end position="62"/>
    </location>
</feature>
<dbReference type="InterPro" id="IPR000715">
    <property type="entry name" value="Glycosyl_transferase_4"/>
</dbReference>
<evidence type="ECO:0000256" key="8">
    <source>
        <dbReference type="SAM" id="Phobius"/>
    </source>
</evidence>
<sequence>MFKLLKNKIRIYIYILVILVCCVLIVPEIRMFFQEMGLRWLYMLFLSFFLSFSLTPLCRLAAYRFNIVDRPDIRKSHDTATPLLGGGAVYLSFITAILVNGIYSQRLWAILGAASLLFVIGVKDDAQGVSAFLRLGAQLAACVLVMSFGVVLHVFPVSWGIFSQTGNVMLTILWIIGITNAMNFFDGMDGMAAGLGIIISLFLGITAFQMNRPFAGWIAAAMTGSCLGFLPYNFKPEARAEIFLGDAGSTVIGFITACLAVYGDWAQDNPVVPLISPLLIFWILIFDMIHITIDRIVSGRVHNLREWVEYVGKDHLHHRIENVLGSKKKSVLFIYLLSFCLGTSAVVLRNAGFLEGFLLVVQSVFIVILITILEHRGQTLAKACIQNKDL</sequence>
<proteinExistence type="predicted"/>
<feature type="transmembrane region" description="Helical" evidence="8">
    <location>
        <begin position="83"/>
        <end position="101"/>
    </location>
</feature>
<keyword evidence="5 8" id="KW-1133">Transmembrane helix</keyword>
<keyword evidence="2" id="KW-1003">Cell membrane</keyword>
<dbReference type="GO" id="GO:0016780">
    <property type="term" value="F:phosphotransferase activity, for other substituted phosphate groups"/>
    <property type="evidence" value="ECO:0007669"/>
    <property type="project" value="InterPro"/>
</dbReference>
<dbReference type="GO" id="GO:0009103">
    <property type="term" value="P:lipopolysaccharide biosynthetic process"/>
    <property type="evidence" value="ECO:0007669"/>
    <property type="project" value="TreeGrafter"/>
</dbReference>
<evidence type="ECO:0000313" key="10">
    <source>
        <dbReference type="Proteomes" id="UP000663720"/>
    </source>
</evidence>
<dbReference type="RefSeq" id="WP_207691217.1">
    <property type="nucleotide sequence ID" value="NZ_CP061799.1"/>
</dbReference>
<feature type="transmembrane region" description="Helical" evidence="8">
    <location>
        <begin position="274"/>
        <end position="293"/>
    </location>
</feature>
<feature type="transmembrane region" description="Helical" evidence="8">
    <location>
        <begin position="135"/>
        <end position="155"/>
    </location>
</feature>
<dbReference type="KEGG" id="dli:dnl_17370"/>
<organism evidence="9 10">
    <name type="scientific">Desulfonema limicola</name>
    <dbReference type="NCBI Taxonomy" id="45656"/>
    <lineage>
        <taxon>Bacteria</taxon>
        <taxon>Pseudomonadati</taxon>
        <taxon>Thermodesulfobacteriota</taxon>
        <taxon>Desulfobacteria</taxon>
        <taxon>Desulfobacterales</taxon>
        <taxon>Desulfococcaceae</taxon>
        <taxon>Desulfonema</taxon>
    </lineage>
</organism>
<evidence type="ECO:0000256" key="5">
    <source>
        <dbReference type="ARBA" id="ARBA00022989"/>
    </source>
</evidence>
<dbReference type="CDD" id="cd06853">
    <property type="entry name" value="GT_WecA_like"/>
    <property type="match status" value="1"/>
</dbReference>
<feature type="transmembrane region" description="Helical" evidence="8">
    <location>
        <begin position="107"/>
        <end position="123"/>
    </location>
</feature>
<keyword evidence="3" id="KW-0808">Transferase</keyword>
<dbReference type="GO" id="GO:0071555">
    <property type="term" value="P:cell wall organization"/>
    <property type="evidence" value="ECO:0007669"/>
    <property type="project" value="TreeGrafter"/>
</dbReference>
<comment type="subcellular location">
    <subcellularLocation>
        <location evidence="1">Cell membrane</location>
        <topology evidence="1">Multi-pass membrane protein</topology>
    </subcellularLocation>
</comment>
<dbReference type="GO" id="GO:0044038">
    <property type="term" value="P:cell wall macromolecule biosynthetic process"/>
    <property type="evidence" value="ECO:0007669"/>
    <property type="project" value="TreeGrafter"/>
</dbReference>
<keyword evidence="10" id="KW-1185">Reference proteome</keyword>
<feature type="transmembrane region" description="Helical" evidence="8">
    <location>
        <begin position="354"/>
        <end position="373"/>
    </location>
</feature>
<comment type="cofactor">
    <cofactor evidence="7">
        <name>Mg(2+)</name>
        <dbReference type="ChEBI" id="CHEBI:18420"/>
    </cofactor>
</comment>
<feature type="transmembrane region" description="Helical" evidence="8">
    <location>
        <begin position="12"/>
        <end position="33"/>
    </location>
</feature>
<dbReference type="PANTHER" id="PTHR22926:SF3">
    <property type="entry name" value="UNDECAPRENYL-PHOSPHATE ALPHA-N-ACETYLGLUCOSAMINYL 1-PHOSPHATE TRANSFERASE"/>
    <property type="match status" value="1"/>
</dbReference>
<keyword evidence="6 8" id="KW-0472">Membrane</keyword>
<evidence type="ECO:0000256" key="3">
    <source>
        <dbReference type="ARBA" id="ARBA00022679"/>
    </source>
</evidence>
<evidence type="ECO:0000256" key="1">
    <source>
        <dbReference type="ARBA" id="ARBA00004651"/>
    </source>
</evidence>
<feature type="transmembrane region" description="Helical" evidence="8">
    <location>
        <begin position="214"/>
        <end position="230"/>
    </location>
</feature>
<evidence type="ECO:0000256" key="6">
    <source>
        <dbReference type="ARBA" id="ARBA00023136"/>
    </source>
</evidence>
<dbReference type="GO" id="GO:0005886">
    <property type="term" value="C:plasma membrane"/>
    <property type="evidence" value="ECO:0007669"/>
    <property type="project" value="UniProtKB-SubCell"/>
</dbReference>
<keyword evidence="4 8" id="KW-0812">Transmembrane</keyword>
<feature type="binding site" evidence="7">
    <location>
        <position position="246"/>
    </location>
    <ligand>
        <name>Mg(2+)</name>
        <dbReference type="ChEBI" id="CHEBI:18420"/>
    </ligand>
</feature>
<name>A0A975GFM9_9BACT</name>
<dbReference type="Pfam" id="PF00953">
    <property type="entry name" value="Glycos_transf_4"/>
    <property type="match status" value="1"/>
</dbReference>
<accession>A0A975GFM9</accession>
<dbReference type="Proteomes" id="UP000663720">
    <property type="component" value="Chromosome"/>
</dbReference>
<feature type="transmembrane region" description="Helical" evidence="8">
    <location>
        <begin position="161"/>
        <end position="178"/>
    </location>
</feature>
<keyword evidence="7" id="KW-0460">Magnesium</keyword>
<feature type="binding site" evidence="7">
    <location>
        <position position="183"/>
    </location>
    <ligand>
        <name>Mg(2+)</name>
        <dbReference type="ChEBI" id="CHEBI:18420"/>
    </ligand>
</feature>
<dbReference type="GO" id="GO:0046872">
    <property type="term" value="F:metal ion binding"/>
    <property type="evidence" value="ECO:0007669"/>
    <property type="project" value="UniProtKB-KW"/>
</dbReference>
<feature type="transmembrane region" description="Helical" evidence="8">
    <location>
        <begin position="331"/>
        <end position="348"/>
    </location>
</feature>
<dbReference type="AlphaFoldDB" id="A0A975GFM9"/>
<evidence type="ECO:0000256" key="7">
    <source>
        <dbReference type="PIRSR" id="PIRSR600715-1"/>
    </source>
</evidence>
<keyword evidence="7" id="KW-0479">Metal-binding</keyword>